<dbReference type="PANTHER" id="PTHR39323:SF1">
    <property type="entry name" value="BLR1149 PROTEIN"/>
    <property type="match status" value="1"/>
</dbReference>
<keyword evidence="2" id="KW-0378">Hydrolase</keyword>
<dbReference type="Pfam" id="PF00149">
    <property type="entry name" value="Metallophos"/>
    <property type="match status" value="1"/>
</dbReference>
<keyword evidence="2" id="KW-0255">Endonuclease</keyword>
<dbReference type="GO" id="GO:0016787">
    <property type="term" value="F:hydrolase activity"/>
    <property type="evidence" value="ECO:0007669"/>
    <property type="project" value="UniProtKB-KW"/>
</dbReference>
<evidence type="ECO:0000313" key="3">
    <source>
        <dbReference type="Proteomes" id="UP001310692"/>
    </source>
</evidence>
<sequence length="230" mass="25144">MTARKNEPVWALHGEAVTPDLTGALFLPVHRTLIVADLHFEKGSSYAERGQMLPPYDTRATLLKLSAAIARHRPETVVALGDSFHDLRADGRMDDSDADMLARLVRDVSRWVWIEGNHDPEPPARFGGEVRPVLELGTLTLRHEPTEGNAPGEIAGHLHPCARVSGNGRSVRARCFATDGRRMVLPSFGAFTGGLSVRDAAFTRVFGSCPDGWIIGRTSIYAVQSKRIAN</sequence>
<dbReference type="InterPro" id="IPR004843">
    <property type="entry name" value="Calcineurin-like_PHP"/>
</dbReference>
<evidence type="ECO:0000313" key="2">
    <source>
        <dbReference type="EMBL" id="MEE2565905.1"/>
    </source>
</evidence>
<reference evidence="2 3" key="1">
    <citation type="submission" date="2024-01" db="EMBL/GenBank/DDBJ databases">
        <title>Hyphobacterium bacterium isolated from marine sediment.</title>
        <authorList>
            <person name="Zhao S."/>
        </authorList>
    </citation>
    <scope>NUCLEOTIDE SEQUENCE [LARGE SCALE GENOMIC DNA]</scope>
    <source>
        <strain evidence="2 3">Y60-23</strain>
    </source>
</reference>
<accession>A0ABU7LY23</accession>
<gene>
    <name evidence="2" type="primary">pdeM</name>
    <name evidence="2" type="ORF">V0U35_04370</name>
</gene>
<organism evidence="2 3">
    <name type="scientific">Hyphobacterium marinum</name>
    <dbReference type="NCBI Taxonomy" id="3116574"/>
    <lineage>
        <taxon>Bacteria</taxon>
        <taxon>Pseudomonadati</taxon>
        <taxon>Pseudomonadota</taxon>
        <taxon>Alphaproteobacteria</taxon>
        <taxon>Maricaulales</taxon>
        <taxon>Maricaulaceae</taxon>
        <taxon>Hyphobacterium</taxon>
    </lineage>
</organism>
<evidence type="ECO:0000259" key="1">
    <source>
        <dbReference type="Pfam" id="PF00149"/>
    </source>
</evidence>
<dbReference type="Proteomes" id="UP001310692">
    <property type="component" value="Unassembled WGS sequence"/>
</dbReference>
<dbReference type="RefSeq" id="WP_330195572.1">
    <property type="nucleotide sequence ID" value="NZ_JAZDRO010000001.1"/>
</dbReference>
<keyword evidence="2" id="KW-0436">Ligase</keyword>
<dbReference type="GO" id="GO:0016874">
    <property type="term" value="F:ligase activity"/>
    <property type="evidence" value="ECO:0007669"/>
    <property type="project" value="UniProtKB-KW"/>
</dbReference>
<keyword evidence="3" id="KW-1185">Reference proteome</keyword>
<dbReference type="InterPro" id="IPR029052">
    <property type="entry name" value="Metallo-depent_PP-like"/>
</dbReference>
<dbReference type="GO" id="GO:0004519">
    <property type="term" value="F:endonuclease activity"/>
    <property type="evidence" value="ECO:0007669"/>
    <property type="project" value="UniProtKB-KW"/>
</dbReference>
<feature type="domain" description="Calcineurin-like phosphoesterase" evidence="1">
    <location>
        <begin position="31"/>
        <end position="131"/>
    </location>
</feature>
<dbReference type="NCBIfam" id="TIGR04123">
    <property type="entry name" value="P_estr_lig_assc"/>
    <property type="match status" value="1"/>
</dbReference>
<dbReference type="EMBL" id="JAZDRO010000001">
    <property type="protein sequence ID" value="MEE2565905.1"/>
    <property type="molecule type" value="Genomic_DNA"/>
</dbReference>
<protein>
    <submittedName>
        <fullName evidence="2">Ligase-associated DNA damage response endonuclease PdeM</fullName>
        <ecNumber evidence="2">3.1.-.-</ecNumber>
    </submittedName>
</protein>
<dbReference type="Gene3D" id="3.60.21.10">
    <property type="match status" value="1"/>
</dbReference>
<keyword evidence="2" id="KW-0540">Nuclease</keyword>
<dbReference type="SUPFAM" id="SSF56300">
    <property type="entry name" value="Metallo-dependent phosphatases"/>
    <property type="match status" value="1"/>
</dbReference>
<dbReference type="EC" id="3.1.-.-" evidence="2"/>
<dbReference type="InterPro" id="IPR024173">
    <property type="entry name" value="Pesterase_MJ0037-like"/>
</dbReference>
<dbReference type="PANTHER" id="PTHR39323">
    <property type="entry name" value="BLR1149 PROTEIN"/>
    <property type="match status" value="1"/>
</dbReference>
<comment type="caution">
    <text evidence="2">The sequence shown here is derived from an EMBL/GenBank/DDBJ whole genome shotgun (WGS) entry which is preliminary data.</text>
</comment>
<name>A0ABU7LY23_9PROT</name>
<proteinExistence type="predicted"/>
<dbReference type="PIRSF" id="PIRSF000887">
    <property type="entry name" value="Pesterase_MJ0037"/>
    <property type="match status" value="1"/>
</dbReference>
<dbReference type="InterPro" id="IPR026336">
    <property type="entry name" value="PdeM-like"/>
</dbReference>